<feature type="region of interest" description="Disordered" evidence="12">
    <location>
        <begin position="86"/>
        <end position="157"/>
    </location>
</feature>
<comment type="subcellular location">
    <subcellularLocation>
        <location evidence="1">Nucleus</location>
    </subcellularLocation>
</comment>
<reference evidence="16 17" key="1">
    <citation type="journal article" date="2018" name="Nat. Ecol. Evol.">
        <title>Pezizomycetes genomes reveal the molecular basis of ectomycorrhizal truffle lifestyle.</title>
        <authorList>
            <person name="Murat C."/>
            <person name="Payen T."/>
            <person name="Noel B."/>
            <person name="Kuo A."/>
            <person name="Morin E."/>
            <person name="Chen J."/>
            <person name="Kohler A."/>
            <person name="Krizsan K."/>
            <person name="Balestrini R."/>
            <person name="Da Silva C."/>
            <person name="Montanini B."/>
            <person name="Hainaut M."/>
            <person name="Levati E."/>
            <person name="Barry K.W."/>
            <person name="Belfiori B."/>
            <person name="Cichocki N."/>
            <person name="Clum A."/>
            <person name="Dockter R.B."/>
            <person name="Fauchery L."/>
            <person name="Guy J."/>
            <person name="Iotti M."/>
            <person name="Le Tacon F."/>
            <person name="Lindquist E.A."/>
            <person name="Lipzen A."/>
            <person name="Malagnac F."/>
            <person name="Mello A."/>
            <person name="Molinier V."/>
            <person name="Miyauchi S."/>
            <person name="Poulain J."/>
            <person name="Riccioni C."/>
            <person name="Rubini A."/>
            <person name="Sitrit Y."/>
            <person name="Splivallo R."/>
            <person name="Traeger S."/>
            <person name="Wang M."/>
            <person name="Zifcakova L."/>
            <person name="Wipf D."/>
            <person name="Zambonelli A."/>
            <person name="Paolocci F."/>
            <person name="Nowrousian M."/>
            <person name="Ottonello S."/>
            <person name="Baldrian P."/>
            <person name="Spatafora J.W."/>
            <person name="Henrissat B."/>
            <person name="Nagy L.G."/>
            <person name="Aury J.M."/>
            <person name="Wincker P."/>
            <person name="Grigoriev I.V."/>
            <person name="Bonfante P."/>
            <person name="Martin F.M."/>
        </authorList>
    </citation>
    <scope>NUCLEOTIDE SEQUENCE [LARGE SCALE GENOMIC DNA]</scope>
    <source>
        <strain evidence="16 17">ATCC MYA-4762</strain>
    </source>
</reference>
<evidence type="ECO:0000256" key="1">
    <source>
        <dbReference type="ARBA" id="ARBA00004123"/>
    </source>
</evidence>
<keyword evidence="4" id="KW-0547">Nucleotide-binding</keyword>
<evidence type="ECO:0000313" key="16">
    <source>
        <dbReference type="EMBL" id="RPB24407.1"/>
    </source>
</evidence>
<dbReference type="InterPro" id="IPR000629">
    <property type="entry name" value="RNA-helicase_DEAD-box_CS"/>
</dbReference>
<feature type="short sequence motif" description="Q motif" evidence="11">
    <location>
        <begin position="182"/>
        <end position="210"/>
    </location>
</feature>
<keyword evidence="7" id="KW-0067">ATP-binding</keyword>
<feature type="domain" description="Helicase C-terminal" evidence="14">
    <location>
        <begin position="515"/>
        <end position="689"/>
    </location>
</feature>
<dbReference type="GO" id="GO:0005524">
    <property type="term" value="F:ATP binding"/>
    <property type="evidence" value="ECO:0007669"/>
    <property type="project" value="UniProtKB-KW"/>
</dbReference>
<dbReference type="GO" id="GO:0005829">
    <property type="term" value="C:cytosol"/>
    <property type="evidence" value="ECO:0007669"/>
    <property type="project" value="TreeGrafter"/>
</dbReference>
<dbReference type="GO" id="GO:0005634">
    <property type="term" value="C:nucleus"/>
    <property type="evidence" value="ECO:0007669"/>
    <property type="project" value="UniProtKB-SubCell"/>
</dbReference>
<evidence type="ECO:0000256" key="3">
    <source>
        <dbReference type="ARBA" id="ARBA00022517"/>
    </source>
</evidence>
<protein>
    <recommendedName>
        <fullName evidence="2">RNA helicase</fullName>
        <ecNumber evidence="2">3.6.4.13</ecNumber>
    </recommendedName>
</protein>
<keyword evidence="6" id="KW-0347">Helicase</keyword>
<dbReference type="SUPFAM" id="SSF52540">
    <property type="entry name" value="P-loop containing nucleoside triphosphate hydrolases"/>
    <property type="match status" value="2"/>
</dbReference>
<dbReference type="SMART" id="SM00490">
    <property type="entry name" value="HELICc"/>
    <property type="match status" value="1"/>
</dbReference>
<evidence type="ECO:0000259" key="13">
    <source>
        <dbReference type="PROSITE" id="PS51192"/>
    </source>
</evidence>
<organism evidence="16 17">
    <name type="scientific">Terfezia boudieri ATCC MYA-4762</name>
    <dbReference type="NCBI Taxonomy" id="1051890"/>
    <lineage>
        <taxon>Eukaryota</taxon>
        <taxon>Fungi</taxon>
        <taxon>Dikarya</taxon>
        <taxon>Ascomycota</taxon>
        <taxon>Pezizomycotina</taxon>
        <taxon>Pezizomycetes</taxon>
        <taxon>Pezizales</taxon>
        <taxon>Pezizaceae</taxon>
        <taxon>Terfezia</taxon>
    </lineage>
</organism>
<dbReference type="GO" id="GO:0016787">
    <property type="term" value="F:hydrolase activity"/>
    <property type="evidence" value="ECO:0007669"/>
    <property type="project" value="UniProtKB-KW"/>
</dbReference>
<evidence type="ECO:0000256" key="7">
    <source>
        <dbReference type="ARBA" id="ARBA00022840"/>
    </source>
</evidence>
<evidence type="ECO:0000256" key="6">
    <source>
        <dbReference type="ARBA" id="ARBA00022806"/>
    </source>
</evidence>
<dbReference type="EC" id="3.6.4.13" evidence="2"/>
<dbReference type="EMBL" id="ML121541">
    <property type="protein sequence ID" value="RPB24407.1"/>
    <property type="molecule type" value="Genomic_DNA"/>
</dbReference>
<dbReference type="STRING" id="1051890.A0A3N4LNB4"/>
<proteinExistence type="predicted"/>
<feature type="compositionally biased region" description="Basic residues" evidence="12">
    <location>
        <begin position="21"/>
        <end position="39"/>
    </location>
</feature>
<dbReference type="GO" id="GO:0010467">
    <property type="term" value="P:gene expression"/>
    <property type="evidence" value="ECO:0007669"/>
    <property type="project" value="UniProtKB-ARBA"/>
</dbReference>
<dbReference type="GO" id="GO:0042254">
    <property type="term" value="P:ribosome biogenesis"/>
    <property type="evidence" value="ECO:0007669"/>
    <property type="project" value="UniProtKB-KW"/>
</dbReference>
<dbReference type="InterPro" id="IPR001650">
    <property type="entry name" value="Helicase_C-like"/>
</dbReference>
<dbReference type="PROSITE" id="PS51194">
    <property type="entry name" value="HELICASE_CTER"/>
    <property type="match status" value="1"/>
</dbReference>
<dbReference type="InterPro" id="IPR027417">
    <property type="entry name" value="P-loop_NTPase"/>
</dbReference>
<evidence type="ECO:0000256" key="2">
    <source>
        <dbReference type="ARBA" id="ARBA00012552"/>
    </source>
</evidence>
<keyword evidence="17" id="KW-1185">Reference proteome</keyword>
<feature type="compositionally biased region" description="Acidic residues" evidence="12">
    <location>
        <begin position="376"/>
        <end position="389"/>
    </location>
</feature>
<dbReference type="CDD" id="cd18787">
    <property type="entry name" value="SF2_C_DEAD"/>
    <property type="match status" value="1"/>
</dbReference>
<feature type="compositionally biased region" description="Basic and acidic residues" evidence="12">
    <location>
        <begin position="745"/>
        <end position="755"/>
    </location>
</feature>
<dbReference type="Gene3D" id="3.40.50.300">
    <property type="entry name" value="P-loop containing nucleotide triphosphate hydrolases"/>
    <property type="match status" value="2"/>
</dbReference>
<feature type="compositionally biased region" description="Basic residues" evidence="12">
    <location>
        <begin position="1"/>
        <end position="10"/>
    </location>
</feature>
<dbReference type="PROSITE" id="PS51192">
    <property type="entry name" value="HELICASE_ATP_BIND_1"/>
    <property type="match status" value="1"/>
</dbReference>
<evidence type="ECO:0000313" key="17">
    <source>
        <dbReference type="Proteomes" id="UP000267821"/>
    </source>
</evidence>
<evidence type="ECO:0000256" key="11">
    <source>
        <dbReference type="PROSITE-ProRule" id="PRU00552"/>
    </source>
</evidence>
<keyword evidence="5" id="KW-0378">Hydrolase</keyword>
<dbReference type="GO" id="GO:0003724">
    <property type="term" value="F:RNA helicase activity"/>
    <property type="evidence" value="ECO:0007669"/>
    <property type="project" value="UniProtKB-EC"/>
</dbReference>
<dbReference type="Pfam" id="PF00270">
    <property type="entry name" value="DEAD"/>
    <property type="match status" value="1"/>
</dbReference>
<dbReference type="PROSITE" id="PS51195">
    <property type="entry name" value="Q_MOTIF"/>
    <property type="match status" value="1"/>
</dbReference>
<evidence type="ECO:0000256" key="10">
    <source>
        <dbReference type="ARBA" id="ARBA00047984"/>
    </source>
</evidence>
<keyword evidence="9" id="KW-0539">Nucleus</keyword>
<dbReference type="SMART" id="SM00487">
    <property type="entry name" value="DEXDc"/>
    <property type="match status" value="1"/>
</dbReference>
<evidence type="ECO:0000256" key="5">
    <source>
        <dbReference type="ARBA" id="ARBA00022801"/>
    </source>
</evidence>
<feature type="region of interest" description="Disordered" evidence="12">
    <location>
        <begin position="374"/>
        <end position="431"/>
    </location>
</feature>
<accession>A0A3N4LNB4</accession>
<keyword evidence="3" id="KW-0690">Ribosome biogenesis</keyword>
<dbReference type="GO" id="GO:0003723">
    <property type="term" value="F:RNA binding"/>
    <property type="evidence" value="ECO:0007669"/>
    <property type="project" value="UniProtKB-KW"/>
</dbReference>
<dbReference type="OrthoDB" id="4310724at2759"/>
<evidence type="ECO:0000256" key="12">
    <source>
        <dbReference type="SAM" id="MobiDB-lite"/>
    </source>
</evidence>
<evidence type="ECO:0000256" key="8">
    <source>
        <dbReference type="ARBA" id="ARBA00022884"/>
    </source>
</evidence>
<dbReference type="InterPro" id="IPR050079">
    <property type="entry name" value="DEAD_box_RNA_helicase"/>
</dbReference>
<feature type="region of interest" description="Disordered" evidence="12">
    <location>
        <begin position="1"/>
        <end position="40"/>
    </location>
</feature>
<dbReference type="InParanoid" id="A0A3N4LNB4"/>
<dbReference type="InterPro" id="IPR011545">
    <property type="entry name" value="DEAD/DEAH_box_helicase_dom"/>
</dbReference>
<dbReference type="Pfam" id="PF00271">
    <property type="entry name" value="Helicase_C"/>
    <property type="match status" value="1"/>
</dbReference>
<evidence type="ECO:0000256" key="4">
    <source>
        <dbReference type="ARBA" id="ARBA00022741"/>
    </source>
</evidence>
<dbReference type="FunCoup" id="A0A3N4LNB4">
    <property type="interactions" value="941"/>
</dbReference>
<dbReference type="PROSITE" id="PS00039">
    <property type="entry name" value="DEAD_ATP_HELICASE"/>
    <property type="match status" value="1"/>
</dbReference>
<feature type="compositionally biased region" description="Basic and acidic residues" evidence="12">
    <location>
        <begin position="390"/>
        <end position="403"/>
    </location>
</feature>
<dbReference type="PANTHER" id="PTHR47959">
    <property type="entry name" value="ATP-DEPENDENT RNA HELICASE RHLE-RELATED"/>
    <property type="match status" value="1"/>
</dbReference>
<dbReference type="PANTHER" id="PTHR47959:SF1">
    <property type="entry name" value="ATP-DEPENDENT RNA HELICASE DBPA"/>
    <property type="match status" value="1"/>
</dbReference>
<evidence type="ECO:0000256" key="9">
    <source>
        <dbReference type="ARBA" id="ARBA00023242"/>
    </source>
</evidence>
<dbReference type="AlphaFoldDB" id="A0A3N4LNB4"/>
<evidence type="ECO:0000259" key="15">
    <source>
        <dbReference type="PROSITE" id="PS51195"/>
    </source>
</evidence>
<dbReference type="Proteomes" id="UP000267821">
    <property type="component" value="Unassembled WGS sequence"/>
</dbReference>
<feature type="compositionally biased region" description="Acidic residues" evidence="12">
    <location>
        <begin position="89"/>
        <end position="123"/>
    </location>
</feature>
<gene>
    <name evidence="16" type="ORF">L211DRAFT_807616</name>
</gene>
<dbReference type="InterPro" id="IPR014014">
    <property type="entry name" value="RNA_helicase_DEAD_Q_motif"/>
</dbReference>
<dbReference type="InterPro" id="IPR014001">
    <property type="entry name" value="Helicase_ATP-bd"/>
</dbReference>
<comment type="catalytic activity">
    <reaction evidence="10">
        <text>ATP + H2O = ADP + phosphate + H(+)</text>
        <dbReference type="Rhea" id="RHEA:13065"/>
        <dbReference type="ChEBI" id="CHEBI:15377"/>
        <dbReference type="ChEBI" id="CHEBI:15378"/>
        <dbReference type="ChEBI" id="CHEBI:30616"/>
        <dbReference type="ChEBI" id="CHEBI:43474"/>
        <dbReference type="ChEBI" id="CHEBI:456216"/>
        <dbReference type="EC" id="3.6.4.13"/>
    </reaction>
</comment>
<feature type="domain" description="DEAD-box RNA helicase Q" evidence="15">
    <location>
        <begin position="182"/>
        <end position="210"/>
    </location>
</feature>
<feature type="compositionally biased region" description="Low complexity" evidence="12">
    <location>
        <begin position="415"/>
        <end position="424"/>
    </location>
</feature>
<feature type="region of interest" description="Disordered" evidence="12">
    <location>
        <begin position="743"/>
        <end position="767"/>
    </location>
</feature>
<feature type="domain" description="Helicase ATP-binding" evidence="13">
    <location>
        <begin position="213"/>
        <end position="459"/>
    </location>
</feature>
<evidence type="ECO:0000259" key="14">
    <source>
        <dbReference type="PROSITE" id="PS51194"/>
    </source>
</evidence>
<name>A0A3N4LNB4_9PEZI</name>
<keyword evidence="8" id="KW-0694">RNA-binding</keyword>
<sequence>MAPPSKKRSHSASENSAGSGRPKRIKKANGIKPKPKSGKIVRLDDLAWKEVSMPDRLDDVEGFFGLEEVVDVEVIREDGAVKFVKIGTENDESPEQDVNEAIDDGDDEEEDPEEWGGIDDDITTTEPESTEAKSPSPAPTRPKSALKKSKLTPNPSAVDHELSTLSFSLLNSETTEEDIALPAWSPMHLSPSTLCALAHLKFTHPTPIQSSAIPLILSGSSLIGKASTGSGKTLAFGIPILETYLSSLPTTTDSNPTTGKAILPKDRKLTALIIAPTRELAHQITKHLTELCYYTDLKLVTITGGLSVQKQQRLLDNGVDVIVATPGRLWEIVSEGQGWVEKLRNVKMLVLDEADRVLEEGHFKEVTQILSLMDAESGDSSDEESDEEDAKEKVFGGGDVEKKANRKREKSRQAKSNFTSSTNNSKKKEQERQTLVFSATFHKSLQQKLSGKSFKKSWSSSGNGGDLLSSSESMEYLLKKLKFKQKPEWIDVDPLHAVAEKVKEGIVECGNMEKDLYLYYILLRYPSRTLIFTNSITSVKRLVPMLNHLLSTSSSEGEGGGNRVFPLHSQLPQKSRLRSIERFSGLPHPKLNNQNYQPTILVATDVAARGLDIPSVSLVIHYHLPRTADMYVHRSGRTGRSSATSNPATFGSSIILCAPGEAAAMARLVGKIHADTNTAGKGGQLTNIGVDRNIIPKIRKRVDLAKKISDAHIVKQKISKDEDWLRSAAEDLGIDISDSEVAKISGRDKKGDRSKNKGRGSGAGTSKEEIEKWKCELKVELSKKVNLGFSMRYLTSGVGGVNLADHLLRGGGHGGILGAERREVVEEMMR</sequence>